<dbReference type="CDD" id="cd03192">
    <property type="entry name" value="GST_C_Sigma_like"/>
    <property type="match status" value="1"/>
</dbReference>
<dbReference type="AlphaFoldDB" id="A0A7S1IXQ5"/>
<feature type="domain" description="GST C-terminal" evidence="3">
    <location>
        <begin position="252"/>
        <end position="396"/>
    </location>
</feature>
<dbReference type="SUPFAM" id="SSF52833">
    <property type="entry name" value="Thioredoxin-like"/>
    <property type="match status" value="1"/>
</dbReference>
<dbReference type="PANTHER" id="PTHR11571:SF150">
    <property type="entry name" value="GLUTATHIONE S-TRANSFERASE"/>
    <property type="match status" value="1"/>
</dbReference>
<dbReference type="InterPro" id="IPR010987">
    <property type="entry name" value="Glutathione-S-Trfase_C-like"/>
</dbReference>
<dbReference type="Gene3D" id="1.20.1050.10">
    <property type="match status" value="1"/>
</dbReference>
<dbReference type="InterPro" id="IPR040079">
    <property type="entry name" value="Glutathione_S-Trfase"/>
</dbReference>
<dbReference type="SFLD" id="SFLDS00019">
    <property type="entry name" value="Glutathione_Transferase_(cytos"/>
    <property type="match status" value="1"/>
</dbReference>
<dbReference type="InterPro" id="IPR036282">
    <property type="entry name" value="Glutathione-S-Trfase_C_sf"/>
</dbReference>
<dbReference type="SFLD" id="SFLDG01205">
    <property type="entry name" value="AMPS.1"/>
    <property type="match status" value="1"/>
</dbReference>
<dbReference type="GO" id="GO:0004364">
    <property type="term" value="F:glutathione transferase activity"/>
    <property type="evidence" value="ECO:0007669"/>
    <property type="project" value="TreeGrafter"/>
</dbReference>
<feature type="region of interest" description="Disordered" evidence="1">
    <location>
        <begin position="1"/>
        <end position="20"/>
    </location>
</feature>
<evidence type="ECO:0000313" key="4">
    <source>
        <dbReference type="EMBL" id="CAD9025648.1"/>
    </source>
</evidence>
<gene>
    <name evidence="4" type="ORF">EGYM00392_LOCUS36776</name>
</gene>
<feature type="compositionally biased region" description="Polar residues" evidence="1">
    <location>
        <begin position="10"/>
        <end position="20"/>
    </location>
</feature>
<evidence type="ECO:0000256" key="1">
    <source>
        <dbReference type="SAM" id="MobiDB-lite"/>
    </source>
</evidence>
<accession>A0A7S1IXQ5</accession>
<dbReference type="InterPro" id="IPR004046">
    <property type="entry name" value="GST_C"/>
</dbReference>
<dbReference type="Pfam" id="PF14497">
    <property type="entry name" value="GST_C_3"/>
    <property type="match status" value="1"/>
</dbReference>
<reference evidence="4" key="1">
    <citation type="submission" date="2021-01" db="EMBL/GenBank/DDBJ databases">
        <authorList>
            <person name="Corre E."/>
            <person name="Pelletier E."/>
            <person name="Niang G."/>
            <person name="Scheremetjew M."/>
            <person name="Finn R."/>
            <person name="Kale V."/>
            <person name="Holt S."/>
            <person name="Cochrane G."/>
            <person name="Meng A."/>
            <person name="Brown T."/>
            <person name="Cohen L."/>
        </authorList>
    </citation>
    <scope>NUCLEOTIDE SEQUENCE</scope>
    <source>
        <strain evidence="4">NIES-381</strain>
    </source>
</reference>
<dbReference type="Gene3D" id="3.40.30.10">
    <property type="entry name" value="Glutaredoxin"/>
    <property type="match status" value="1"/>
</dbReference>
<evidence type="ECO:0000259" key="2">
    <source>
        <dbReference type="PROSITE" id="PS50404"/>
    </source>
</evidence>
<dbReference type="CDD" id="cd03039">
    <property type="entry name" value="GST_N_Sigma_like"/>
    <property type="match status" value="1"/>
</dbReference>
<sequence>MPPRHIAAWQPSTEHTPLAPSSPTASLALLIGTGLLACVAIFTAAHLNPVALWAVPSATEAASLVHPHLQAVRELRGPNRYTLSQPGYLPAHPVPDIGDKTDTWSAQGSADRSSPHAARTLSPLLWVLGPALAAAVALWKRRHRDHGGDWAMFATSSNQLDRRSTVQMIPNIKLTYFDIEGAAEKVRLALVLSGTPFEDDRLSFQDWGARKPETPYGQLPVMTVDGEEMAQSPAMLRWVGRTCGDGSLYPTDPQAQFEVEAMLALSDDLARAWAPCLYLSFSPWKYGHAEDISPEAKGEMIKSLRQKFLAEEIPRFMGYFERQLEKTGAFFAGDKVTIADLQILPQLRYWHTNYVEHIPLNCLAGYPNSMAWMDRMYAIPAIHEWYESKESDTATP</sequence>
<dbReference type="InterPro" id="IPR050213">
    <property type="entry name" value="GST_superfamily"/>
</dbReference>
<dbReference type="SUPFAM" id="SSF47616">
    <property type="entry name" value="GST C-terminal domain-like"/>
    <property type="match status" value="1"/>
</dbReference>
<dbReference type="SFLD" id="SFLDG00363">
    <property type="entry name" value="AMPS_(cytGST):_Alpha-__Mu-__Pi"/>
    <property type="match status" value="1"/>
</dbReference>
<dbReference type="PANTHER" id="PTHR11571">
    <property type="entry name" value="GLUTATHIONE S-TRANSFERASE"/>
    <property type="match status" value="1"/>
</dbReference>
<dbReference type="InterPro" id="IPR036249">
    <property type="entry name" value="Thioredoxin-like_sf"/>
</dbReference>
<proteinExistence type="predicted"/>
<name>A0A7S1IXQ5_9EUGL</name>
<dbReference type="GO" id="GO:0006749">
    <property type="term" value="P:glutathione metabolic process"/>
    <property type="evidence" value="ECO:0007669"/>
    <property type="project" value="TreeGrafter"/>
</dbReference>
<dbReference type="PROSITE" id="PS50404">
    <property type="entry name" value="GST_NTER"/>
    <property type="match status" value="1"/>
</dbReference>
<evidence type="ECO:0000259" key="3">
    <source>
        <dbReference type="PROSITE" id="PS50405"/>
    </source>
</evidence>
<evidence type="ECO:0008006" key="5">
    <source>
        <dbReference type="Google" id="ProtNLM"/>
    </source>
</evidence>
<protein>
    <recommendedName>
        <fullName evidence="5">Glutathione transferase</fullName>
    </recommendedName>
</protein>
<dbReference type="EMBL" id="HBGA01098451">
    <property type="protein sequence ID" value="CAD9025648.1"/>
    <property type="molecule type" value="Transcribed_RNA"/>
</dbReference>
<organism evidence="4">
    <name type="scientific">Eutreptiella gymnastica</name>
    <dbReference type="NCBI Taxonomy" id="73025"/>
    <lineage>
        <taxon>Eukaryota</taxon>
        <taxon>Discoba</taxon>
        <taxon>Euglenozoa</taxon>
        <taxon>Euglenida</taxon>
        <taxon>Spirocuta</taxon>
        <taxon>Euglenophyceae</taxon>
        <taxon>Eutreptiales</taxon>
        <taxon>Eutreptiaceae</taxon>
        <taxon>Eutreptiella</taxon>
    </lineage>
</organism>
<dbReference type="PROSITE" id="PS50405">
    <property type="entry name" value="GST_CTER"/>
    <property type="match status" value="1"/>
</dbReference>
<dbReference type="Pfam" id="PF02798">
    <property type="entry name" value="GST_N"/>
    <property type="match status" value="1"/>
</dbReference>
<dbReference type="InterPro" id="IPR004045">
    <property type="entry name" value="Glutathione_S-Trfase_N"/>
</dbReference>
<feature type="domain" description="GST N-terminal" evidence="2">
    <location>
        <begin position="170"/>
        <end position="247"/>
    </location>
</feature>